<feature type="region of interest" description="Disordered" evidence="1">
    <location>
        <begin position="431"/>
        <end position="471"/>
    </location>
</feature>
<dbReference type="SMART" id="SM00507">
    <property type="entry name" value="HNHc"/>
    <property type="match status" value="1"/>
</dbReference>
<feature type="region of interest" description="Disordered" evidence="1">
    <location>
        <begin position="553"/>
        <end position="574"/>
    </location>
</feature>
<gene>
    <name evidence="3" type="ORF">J2X12_003435</name>
</gene>
<proteinExistence type="predicted"/>
<organism evidence="3 4">
    <name type="scientific">Pseudarthrobacter oxydans</name>
    <name type="common">Arthrobacter oxydans</name>
    <dbReference type="NCBI Taxonomy" id="1671"/>
    <lineage>
        <taxon>Bacteria</taxon>
        <taxon>Bacillati</taxon>
        <taxon>Actinomycetota</taxon>
        <taxon>Actinomycetes</taxon>
        <taxon>Micrococcales</taxon>
        <taxon>Micrococcaceae</taxon>
        <taxon>Pseudarthrobacter</taxon>
    </lineage>
</organism>
<reference evidence="3" key="1">
    <citation type="submission" date="2023-07" db="EMBL/GenBank/DDBJ databases">
        <title>Sorghum-associated microbial communities from plants grown in Nebraska, USA.</title>
        <authorList>
            <person name="Schachtman D."/>
        </authorList>
    </citation>
    <scope>NUCLEOTIDE SEQUENCE</scope>
    <source>
        <strain evidence="3">BE261</strain>
    </source>
</reference>
<evidence type="ECO:0000313" key="4">
    <source>
        <dbReference type="Proteomes" id="UP001262032"/>
    </source>
</evidence>
<feature type="region of interest" description="Disordered" evidence="1">
    <location>
        <begin position="31"/>
        <end position="56"/>
    </location>
</feature>
<accession>A0AAW8NEV5</accession>
<dbReference type="RefSeq" id="WP_310113625.1">
    <property type="nucleotide sequence ID" value="NZ_JAVDTN010000014.1"/>
</dbReference>
<name>A0AAW8NEV5_PSEOX</name>
<dbReference type="InterPro" id="IPR003615">
    <property type="entry name" value="HNH_nuc"/>
</dbReference>
<dbReference type="Pfam" id="PF02720">
    <property type="entry name" value="DUF222"/>
    <property type="match status" value="1"/>
</dbReference>
<dbReference type="GeneID" id="97423843"/>
<feature type="compositionally biased region" description="Low complexity" evidence="1">
    <location>
        <begin position="31"/>
        <end position="41"/>
    </location>
</feature>
<protein>
    <recommendedName>
        <fullName evidence="2">HNH nuclease domain-containing protein</fullName>
    </recommendedName>
</protein>
<feature type="compositionally biased region" description="Acidic residues" evidence="1">
    <location>
        <begin position="523"/>
        <end position="540"/>
    </location>
</feature>
<feature type="compositionally biased region" description="Polar residues" evidence="1">
    <location>
        <begin position="447"/>
        <end position="459"/>
    </location>
</feature>
<evidence type="ECO:0000256" key="1">
    <source>
        <dbReference type="SAM" id="MobiDB-lite"/>
    </source>
</evidence>
<dbReference type="Proteomes" id="UP001262032">
    <property type="component" value="Unassembled WGS sequence"/>
</dbReference>
<evidence type="ECO:0000259" key="2">
    <source>
        <dbReference type="SMART" id="SM00507"/>
    </source>
</evidence>
<feature type="domain" description="HNH nuclease" evidence="2">
    <location>
        <begin position="383"/>
        <end position="435"/>
    </location>
</feature>
<evidence type="ECO:0000313" key="3">
    <source>
        <dbReference type="EMBL" id="MDR7165386.1"/>
    </source>
</evidence>
<feature type="region of interest" description="Disordered" evidence="1">
    <location>
        <begin position="508"/>
        <end position="540"/>
    </location>
</feature>
<dbReference type="EMBL" id="JAVDWN010000014">
    <property type="protein sequence ID" value="MDR7165386.1"/>
    <property type="molecule type" value="Genomic_DNA"/>
</dbReference>
<sequence>MEGNPVAVEAEAFVDASVAAFRAVLSGAAVSGTTGSGTDVSGLGGVEPGGGGVGDDPLQRVADGALDVLAGVARSEAKLAAVKARAVQVLAAAISVVNGPPSSPQEATAQDRSLVAEVGCALVIGDRAAGALLAESHALATALPRTLAALQGGSISWQHAREMVNQTVGLDRAGAAALEAHFLDPDTPRPAGAATIGEMPAYRFKAKARTWRERHHPESLEKRHAKGVADRRVEYRPDQDGMAWLSAYLPADQAMAGWNRLNALSCAAQGPTEPRTLTQLSADHFAQAILTSGTNASIGDGAGIGTDLTPSSIRAQVLVTVPVVALMGVTDEPAMLDGYGPIPASMARDLVADGADSFYRVLVDPRDGAPLEIGRSSYRVTKAMRNWLRLRDGRCPFPGCSNPSLDNEADHLLAWHHGGTTGISNLGQPCPKHHKLRHTTGWKPTPATKNQPPGWTSPTGRHYKSEHQDWEPPHWPQPVLAAMPPRLGPEEHNNGQVRDVMPCPPMAAAQACPAGDSAYSEPPPEEPVDDNLIDPDDIPADDPLWEDFYALPPMLTQDPTGDWDPLRNWEPVLT</sequence>
<dbReference type="CDD" id="cd00085">
    <property type="entry name" value="HNHc"/>
    <property type="match status" value="1"/>
</dbReference>
<dbReference type="InterPro" id="IPR003870">
    <property type="entry name" value="DUF222"/>
</dbReference>
<dbReference type="AlphaFoldDB" id="A0AAW8NEV5"/>
<comment type="caution">
    <text evidence="3">The sequence shown here is derived from an EMBL/GenBank/DDBJ whole genome shotgun (WGS) entry which is preliminary data.</text>
</comment>
<feature type="compositionally biased region" description="Basic residues" evidence="1">
    <location>
        <begin position="431"/>
        <end position="440"/>
    </location>
</feature>
<feature type="compositionally biased region" description="Gly residues" evidence="1">
    <location>
        <begin position="42"/>
        <end position="54"/>
    </location>
</feature>